<evidence type="ECO:0000313" key="2">
    <source>
        <dbReference type="EMBL" id="GAA0309124.1"/>
    </source>
</evidence>
<dbReference type="PROSITE" id="PS51257">
    <property type="entry name" value="PROKAR_LIPOPROTEIN"/>
    <property type="match status" value="1"/>
</dbReference>
<feature type="signal peptide" evidence="1">
    <location>
        <begin position="1"/>
        <end position="31"/>
    </location>
</feature>
<evidence type="ECO:0008006" key="4">
    <source>
        <dbReference type="Google" id="ProtNLM"/>
    </source>
</evidence>
<feature type="chain" id="PRO_5046299802" description="Lipoprotein" evidence="1">
    <location>
        <begin position="32"/>
        <end position="239"/>
    </location>
</feature>
<comment type="caution">
    <text evidence="2">The sequence shown here is derived from an EMBL/GenBank/DDBJ whole genome shotgun (WGS) entry which is preliminary data.</text>
</comment>
<keyword evidence="3" id="KW-1185">Reference proteome</keyword>
<protein>
    <recommendedName>
        <fullName evidence="4">Lipoprotein</fullName>
    </recommendedName>
</protein>
<gene>
    <name evidence="2" type="ORF">GCM10009129_02840</name>
</gene>
<organism evidence="2 3">
    <name type="scientific">Psychrobacter aestuarii</name>
    <dbReference type="NCBI Taxonomy" id="556327"/>
    <lineage>
        <taxon>Bacteria</taxon>
        <taxon>Pseudomonadati</taxon>
        <taxon>Pseudomonadota</taxon>
        <taxon>Gammaproteobacteria</taxon>
        <taxon>Moraxellales</taxon>
        <taxon>Moraxellaceae</taxon>
        <taxon>Psychrobacter</taxon>
    </lineage>
</organism>
<accession>A0ABN0VKR2</accession>
<dbReference type="EMBL" id="BAAAFR010000001">
    <property type="protein sequence ID" value="GAA0309124.1"/>
    <property type="molecule type" value="Genomic_DNA"/>
</dbReference>
<name>A0ABN0VKR2_9GAMM</name>
<proteinExistence type="predicted"/>
<dbReference type="RefSeq" id="WP_201504178.1">
    <property type="nucleotide sequence ID" value="NZ_BAAAFR010000001.1"/>
</dbReference>
<evidence type="ECO:0000313" key="3">
    <source>
        <dbReference type="Proteomes" id="UP001501787"/>
    </source>
</evidence>
<reference evidence="2 3" key="1">
    <citation type="journal article" date="2019" name="Int. J. Syst. Evol. Microbiol.">
        <title>The Global Catalogue of Microorganisms (GCM) 10K type strain sequencing project: providing services to taxonomists for standard genome sequencing and annotation.</title>
        <authorList>
            <consortium name="The Broad Institute Genomics Platform"/>
            <consortium name="The Broad Institute Genome Sequencing Center for Infectious Disease"/>
            <person name="Wu L."/>
            <person name="Ma J."/>
        </authorList>
    </citation>
    <scope>NUCLEOTIDE SEQUENCE [LARGE SCALE GENOMIC DNA]</scope>
    <source>
        <strain evidence="2 3">JCM 16343</strain>
    </source>
</reference>
<sequence length="239" mass="26618">MSQLLTRPTYKTLLATAALATMLVSSGCATSSVLNKGASYTDTQKVVLSTDQIVAFGKPAEMLPRTPNASMVIIGEKKSYVLTEGGTEMINLLSNLDPRYITVKNAMEFEVPNNDGYFEGDMRLSYAKLKEEFSKRDYQYFLQNDGKDCTTDSDNRINAQRFCFDVPVRGAIYPAVSNLNVIRANYRPLSKPYTVSFYTNKQDVRNNSKTTADKLILLPFALAFDVVTLPLQILEKAAD</sequence>
<keyword evidence="1" id="KW-0732">Signal</keyword>
<dbReference type="Proteomes" id="UP001501787">
    <property type="component" value="Unassembled WGS sequence"/>
</dbReference>
<evidence type="ECO:0000256" key="1">
    <source>
        <dbReference type="SAM" id="SignalP"/>
    </source>
</evidence>